<dbReference type="EMBL" id="CP021748">
    <property type="protein sequence ID" value="ARX81579.1"/>
    <property type="molecule type" value="Genomic_DNA"/>
</dbReference>
<proteinExistence type="predicted"/>
<dbReference type="AlphaFoldDB" id="A0A1Z1W5C9"/>
<dbReference type="Proteomes" id="UP000195880">
    <property type="component" value="Chromosome"/>
</dbReference>
<reference evidence="1 2" key="1">
    <citation type="submission" date="2017-05" db="EMBL/GenBank/DDBJ databases">
        <title>Streptomyces alboflavus Genome sequencing and assembly.</title>
        <authorList>
            <person name="Wang Y."/>
            <person name="Du B."/>
            <person name="Ding Y."/>
            <person name="Liu H."/>
            <person name="Hou Q."/>
            <person name="Liu K."/>
            <person name="Wang C."/>
            <person name="Yao L."/>
        </authorList>
    </citation>
    <scope>NUCLEOTIDE SEQUENCE [LARGE SCALE GENOMIC DNA]</scope>
    <source>
        <strain evidence="1 2">MDJK44</strain>
    </source>
</reference>
<evidence type="ECO:0000313" key="2">
    <source>
        <dbReference type="Proteomes" id="UP000195880"/>
    </source>
</evidence>
<evidence type="ECO:0000313" key="1">
    <source>
        <dbReference type="EMBL" id="ARX81579.1"/>
    </source>
</evidence>
<organism evidence="1 2">
    <name type="scientific">Streptomyces alboflavus</name>
    <dbReference type="NCBI Taxonomy" id="67267"/>
    <lineage>
        <taxon>Bacteria</taxon>
        <taxon>Bacillati</taxon>
        <taxon>Actinomycetota</taxon>
        <taxon>Actinomycetes</taxon>
        <taxon>Kitasatosporales</taxon>
        <taxon>Streptomycetaceae</taxon>
        <taxon>Streptomyces</taxon>
    </lineage>
</organism>
<accession>A0A1Z1W5C9</accession>
<dbReference type="KEGG" id="salf:SMD44_00977"/>
<keyword evidence="2" id="KW-1185">Reference proteome</keyword>
<protein>
    <submittedName>
        <fullName evidence="1">Uncharacterized protein</fullName>
    </submittedName>
</protein>
<gene>
    <name evidence="1" type="ORF">SMD44_00977</name>
</gene>
<sequence length="83" mass="9535">MTTDRYAVIDATQIELEGGDVMLQELSVGDPVEIEKQTGPLAPGIWVIDRFEVDDRSRARMRKLTRDEIHARRNADAFSRIYE</sequence>
<dbReference type="OrthoDB" id="4330643at2"/>
<name>A0A1Z1W5C9_9ACTN</name>
<dbReference type="RefSeq" id="WP_087882972.1">
    <property type="nucleotide sequence ID" value="NZ_CP021748.1"/>
</dbReference>